<gene>
    <name evidence="1" type="ORF">ECRASSUSDP1_LOCUS26810</name>
</gene>
<evidence type="ECO:0000313" key="1">
    <source>
        <dbReference type="EMBL" id="CAI2385257.1"/>
    </source>
</evidence>
<protein>
    <recommendedName>
        <fullName evidence="3">Cyclin</fullName>
    </recommendedName>
</protein>
<evidence type="ECO:0008006" key="3">
    <source>
        <dbReference type="Google" id="ProtNLM"/>
    </source>
</evidence>
<dbReference type="InterPro" id="IPR013922">
    <property type="entry name" value="Cyclin_PHO80-like"/>
</dbReference>
<reference evidence="1" key="1">
    <citation type="submission" date="2023-07" db="EMBL/GenBank/DDBJ databases">
        <authorList>
            <consortium name="AG Swart"/>
            <person name="Singh M."/>
            <person name="Singh A."/>
            <person name="Seah K."/>
            <person name="Emmerich C."/>
        </authorList>
    </citation>
    <scope>NUCLEOTIDE SEQUENCE</scope>
    <source>
        <strain evidence="1">DP1</strain>
    </source>
</reference>
<proteinExistence type="predicted"/>
<name>A0AAD1Y610_EUPCR</name>
<dbReference type="Pfam" id="PF08613">
    <property type="entry name" value="Cyclin"/>
    <property type="match status" value="1"/>
</dbReference>
<comment type="caution">
    <text evidence="1">The sequence shown here is derived from an EMBL/GenBank/DDBJ whole genome shotgun (WGS) entry which is preliminary data.</text>
</comment>
<accession>A0AAD1Y610</accession>
<dbReference type="Proteomes" id="UP001295684">
    <property type="component" value="Unassembled WGS sequence"/>
</dbReference>
<dbReference type="Gene3D" id="1.10.472.10">
    <property type="entry name" value="Cyclin-like"/>
    <property type="match status" value="1"/>
</dbReference>
<organism evidence="1 2">
    <name type="scientific">Euplotes crassus</name>
    <dbReference type="NCBI Taxonomy" id="5936"/>
    <lineage>
        <taxon>Eukaryota</taxon>
        <taxon>Sar</taxon>
        <taxon>Alveolata</taxon>
        <taxon>Ciliophora</taxon>
        <taxon>Intramacronucleata</taxon>
        <taxon>Spirotrichea</taxon>
        <taxon>Hypotrichia</taxon>
        <taxon>Euplotida</taxon>
        <taxon>Euplotidae</taxon>
        <taxon>Moneuplotes</taxon>
    </lineage>
</organism>
<evidence type="ECO:0000313" key="2">
    <source>
        <dbReference type="Proteomes" id="UP001295684"/>
    </source>
</evidence>
<dbReference type="InterPro" id="IPR036915">
    <property type="entry name" value="Cyclin-like_sf"/>
</dbReference>
<dbReference type="PANTHER" id="PTHR15615:SF108">
    <property type="entry name" value="PROTEIN CNPPD1"/>
    <property type="match status" value="1"/>
</dbReference>
<sequence length="199" mass="23072">MMPDDFNHMANIITVLFEQIIARNHQKMAESADTDTVMEEKLDESKIFENPEITKFDFFDTVYQITSVLGQTNPCLISALIIIDRFSVRNPSFMITQDNIQRLLVVSVSATAKMHDDFYFSNKSWCQLTGMDVRTYNKMEALFIKMMDFDFNIDQSYYNTYCKSLYTFIQSVEKDLRHSFAQICRYAAAQDSAQSEVAA</sequence>
<dbReference type="EMBL" id="CAMPGE010027643">
    <property type="protein sequence ID" value="CAI2385257.1"/>
    <property type="molecule type" value="Genomic_DNA"/>
</dbReference>
<dbReference type="SUPFAM" id="SSF47954">
    <property type="entry name" value="Cyclin-like"/>
    <property type="match status" value="1"/>
</dbReference>
<dbReference type="AlphaFoldDB" id="A0AAD1Y610"/>
<dbReference type="GO" id="GO:0019901">
    <property type="term" value="F:protein kinase binding"/>
    <property type="evidence" value="ECO:0007669"/>
    <property type="project" value="InterPro"/>
</dbReference>
<dbReference type="PANTHER" id="PTHR15615">
    <property type="match status" value="1"/>
</dbReference>
<keyword evidence="2" id="KW-1185">Reference proteome</keyword>